<dbReference type="SUPFAM" id="SSF50370">
    <property type="entry name" value="Ricin B-like lectins"/>
    <property type="match status" value="1"/>
</dbReference>
<dbReference type="InterPro" id="IPR035992">
    <property type="entry name" value="Ricin_B-like_lectins"/>
</dbReference>
<proteinExistence type="predicted"/>
<name>A0AAD7EP43_9AGAR</name>
<keyword evidence="2" id="KW-1185">Reference proteome</keyword>
<dbReference type="EMBL" id="JARIHO010000024">
    <property type="protein sequence ID" value="KAJ7342763.1"/>
    <property type="molecule type" value="Genomic_DNA"/>
</dbReference>
<gene>
    <name evidence="1" type="ORF">DFH08DRAFT_235422</name>
</gene>
<comment type="caution">
    <text evidence="1">The sequence shown here is derived from an EMBL/GenBank/DDBJ whole genome shotgun (WGS) entry which is preliminary data.</text>
</comment>
<evidence type="ECO:0000313" key="1">
    <source>
        <dbReference type="EMBL" id="KAJ7342763.1"/>
    </source>
</evidence>
<sequence length="218" mass="23095">MPTAFAPSIPPTIWVILHTSRNLSQPSGARKTRSTDHGLLVFSKSQARHRNAYKASAVRSQKATSQSTMATPVCAIFSAFMLVDFQGHVLDLANNVNPVISQTRNPTLTANQQWSLATVNGGHAVLASGLSGPQGAVVLSWDTSASTSPLFMQALGAPTTSIAFELDCVNSTSASFIDAATGLALTAWPMESGSTITPVTFESFTGRAQQVWTLEQLD</sequence>
<dbReference type="AlphaFoldDB" id="A0AAD7EP43"/>
<evidence type="ECO:0000313" key="2">
    <source>
        <dbReference type="Proteomes" id="UP001218218"/>
    </source>
</evidence>
<organism evidence="1 2">
    <name type="scientific">Mycena albidolilacea</name>
    <dbReference type="NCBI Taxonomy" id="1033008"/>
    <lineage>
        <taxon>Eukaryota</taxon>
        <taxon>Fungi</taxon>
        <taxon>Dikarya</taxon>
        <taxon>Basidiomycota</taxon>
        <taxon>Agaricomycotina</taxon>
        <taxon>Agaricomycetes</taxon>
        <taxon>Agaricomycetidae</taxon>
        <taxon>Agaricales</taxon>
        <taxon>Marasmiineae</taxon>
        <taxon>Mycenaceae</taxon>
        <taxon>Mycena</taxon>
    </lineage>
</organism>
<dbReference type="Proteomes" id="UP001218218">
    <property type="component" value="Unassembled WGS sequence"/>
</dbReference>
<protein>
    <submittedName>
        <fullName evidence="1">Uncharacterized protein</fullName>
    </submittedName>
</protein>
<reference evidence="1" key="1">
    <citation type="submission" date="2023-03" db="EMBL/GenBank/DDBJ databases">
        <title>Massive genome expansion in bonnet fungi (Mycena s.s.) driven by repeated elements and novel gene families across ecological guilds.</title>
        <authorList>
            <consortium name="Lawrence Berkeley National Laboratory"/>
            <person name="Harder C.B."/>
            <person name="Miyauchi S."/>
            <person name="Viragh M."/>
            <person name="Kuo A."/>
            <person name="Thoen E."/>
            <person name="Andreopoulos B."/>
            <person name="Lu D."/>
            <person name="Skrede I."/>
            <person name="Drula E."/>
            <person name="Henrissat B."/>
            <person name="Morin E."/>
            <person name="Kohler A."/>
            <person name="Barry K."/>
            <person name="LaButti K."/>
            <person name="Morin E."/>
            <person name="Salamov A."/>
            <person name="Lipzen A."/>
            <person name="Mereny Z."/>
            <person name="Hegedus B."/>
            <person name="Baldrian P."/>
            <person name="Stursova M."/>
            <person name="Weitz H."/>
            <person name="Taylor A."/>
            <person name="Grigoriev I.V."/>
            <person name="Nagy L.G."/>
            <person name="Martin F."/>
            <person name="Kauserud H."/>
        </authorList>
    </citation>
    <scope>NUCLEOTIDE SEQUENCE</scope>
    <source>
        <strain evidence="1">CBHHK002</strain>
    </source>
</reference>
<dbReference type="Gene3D" id="2.80.10.50">
    <property type="match status" value="1"/>
</dbReference>
<accession>A0AAD7EP43</accession>